<dbReference type="PANTHER" id="PTHR35733">
    <property type="entry name" value="OS02G0307800 PROTEIN"/>
    <property type="match status" value="1"/>
</dbReference>
<feature type="region of interest" description="Disordered" evidence="1">
    <location>
        <begin position="264"/>
        <end position="307"/>
    </location>
</feature>
<sequence>MLLLQCNHHHIISSKILFPVSHHHHLHRSPSISLISFHKPTKFFSVSASIPPRSDTWLAELQDSTNTTGAPEEEGPIELPLSSPNLFAITDDPSPLQVATSVLLTGAITVLLFRSVRRRAKRARELKFRSSGAKKSLKEEALESLKVMGSSSVDIKSPPSPVQTLLGAISAGVIAVILYKFTTTIEAGLNRQTISDNYSFKIRLVFLTLFLCASQVRQITITIRTIINGLCYLATFIFGLNSVGLFLYSGQLVINSIMGDLSSEEETESKAEEQSGSLNSTAENRTDDAEVSSSSSQADQSSDNTQS</sequence>
<comment type="caution">
    <text evidence="3">The sequence shown here is derived from an EMBL/GenBank/DDBJ whole genome shotgun (WGS) entry which is preliminary data.</text>
</comment>
<keyword evidence="2" id="KW-0812">Transmembrane</keyword>
<organism evidence="3 4">
    <name type="scientific">Tripterygium wilfordii</name>
    <name type="common">Thunder God vine</name>
    <dbReference type="NCBI Taxonomy" id="458696"/>
    <lineage>
        <taxon>Eukaryota</taxon>
        <taxon>Viridiplantae</taxon>
        <taxon>Streptophyta</taxon>
        <taxon>Embryophyta</taxon>
        <taxon>Tracheophyta</taxon>
        <taxon>Spermatophyta</taxon>
        <taxon>Magnoliopsida</taxon>
        <taxon>eudicotyledons</taxon>
        <taxon>Gunneridae</taxon>
        <taxon>Pentapetalae</taxon>
        <taxon>rosids</taxon>
        <taxon>fabids</taxon>
        <taxon>Celastrales</taxon>
        <taxon>Celastraceae</taxon>
        <taxon>Tripterygium</taxon>
    </lineage>
</organism>
<keyword evidence="2" id="KW-1133">Transmembrane helix</keyword>
<feature type="compositionally biased region" description="Low complexity" evidence="1">
    <location>
        <begin position="292"/>
        <end position="307"/>
    </location>
</feature>
<proteinExistence type="predicted"/>
<accession>A0A7J7C2D7</accession>
<dbReference type="FunCoup" id="A0A7J7C2D7">
    <property type="interactions" value="1962"/>
</dbReference>
<name>A0A7J7C2D7_TRIWF</name>
<evidence type="ECO:0000256" key="2">
    <source>
        <dbReference type="SAM" id="Phobius"/>
    </source>
</evidence>
<keyword evidence="4" id="KW-1185">Reference proteome</keyword>
<keyword evidence="2" id="KW-0472">Membrane</keyword>
<dbReference type="EMBL" id="JAAARO010000021">
    <property type="protein sequence ID" value="KAF5728261.1"/>
    <property type="molecule type" value="Genomic_DNA"/>
</dbReference>
<evidence type="ECO:0000256" key="1">
    <source>
        <dbReference type="SAM" id="MobiDB-lite"/>
    </source>
</evidence>
<dbReference type="PANTHER" id="PTHR35733:SF1">
    <property type="entry name" value="OS02G0307800 PROTEIN"/>
    <property type="match status" value="1"/>
</dbReference>
<dbReference type="GO" id="GO:0009535">
    <property type="term" value="C:chloroplast thylakoid membrane"/>
    <property type="evidence" value="ECO:0007669"/>
    <property type="project" value="TreeGrafter"/>
</dbReference>
<gene>
    <name evidence="3" type="ORF">HS088_TW21G00406</name>
</gene>
<evidence type="ECO:0000313" key="4">
    <source>
        <dbReference type="Proteomes" id="UP000593562"/>
    </source>
</evidence>
<evidence type="ECO:0008006" key="5">
    <source>
        <dbReference type="Google" id="ProtNLM"/>
    </source>
</evidence>
<dbReference type="InterPro" id="IPR021434">
    <property type="entry name" value="DUF3082"/>
</dbReference>
<dbReference type="AlphaFoldDB" id="A0A7J7C2D7"/>
<feature type="transmembrane region" description="Helical" evidence="2">
    <location>
        <begin position="96"/>
        <end position="116"/>
    </location>
</feature>
<feature type="transmembrane region" description="Helical" evidence="2">
    <location>
        <begin position="230"/>
        <end position="248"/>
    </location>
</feature>
<dbReference type="Pfam" id="PF11282">
    <property type="entry name" value="DUF3082"/>
    <property type="match status" value="2"/>
</dbReference>
<dbReference type="Proteomes" id="UP000593562">
    <property type="component" value="Unassembled WGS sequence"/>
</dbReference>
<reference evidence="3 4" key="1">
    <citation type="journal article" date="2020" name="Nat. Commun.">
        <title>Genome of Tripterygium wilfordii and identification of cytochrome P450 involved in triptolide biosynthesis.</title>
        <authorList>
            <person name="Tu L."/>
            <person name="Su P."/>
            <person name="Zhang Z."/>
            <person name="Gao L."/>
            <person name="Wang J."/>
            <person name="Hu T."/>
            <person name="Zhou J."/>
            <person name="Zhang Y."/>
            <person name="Zhao Y."/>
            <person name="Liu Y."/>
            <person name="Song Y."/>
            <person name="Tong Y."/>
            <person name="Lu Y."/>
            <person name="Yang J."/>
            <person name="Xu C."/>
            <person name="Jia M."/>
            <person name="Peters R.J."/>
            <person name="Huang L."/>
            <person name="Gao W."/>
        </authorList>
    </citation>
    <scope>NUCLEOTIDE SEQUENCE [LARGE SCALE GENOMIC DNA]</scope>
    <source>
        <strain evidence="4">cv. XIE 37</strain>
        <tissue evidence="3">Leaf</tissue>
    </source>
</reference>
<dbReference type="InParanoid" id="A0A7J7C2D7"/>
<evidence type="ECO:0000313" key="3">
    <source>
        <dbReference type="EMBL" id="KAF5728261.1"/>
    </source>
</evidence>
<protein>
    <recommendedName>
        <fullName evidence="5">Transmembrane protein</fullName>
    </recommendedName>
</protein>